<dbReference type="PANTHER" id="PTHR31490:SF88">
    <property type="entry name" value="BETA-XYLANASE"/>
    <property type="match status" value="1"/>
</dbReference>
<comment type="caution">
    <text evidence="15">The sequence shown here is derived from an EMBL/GenBank/DDBJ whole genome shotgun (WGS) entry which is preliminary data.</text>
</comment>
<dbReference type="PRINTS" id="PR00134">
    <property type="entry name" value="GLHYDRLASE10"/>
</dbReference>
<evidence type="ECO:0000256" key="10">
    <source>
        <dbReference type="RuleBase" id="RU361174"/>
    </source>
</evidence>
<feature type="region of interest" description="Disordered" evidence="11">
    <location>
        <begin position="407"/>
        <end position="435"/>
    </location>
</feature>
<dbReference type="Proteomes" id="UP000290218">
    <property type="component" value="Unassembled WGS sequence"/>
</dbReference>
<feature type="domain" description="Fibronectin type-III" evidence="13">
    <location>
        <begin position="329"/>
        <end position="420"/>
    </location>
</feature>
<evidence type="ECO:0000256" key="8">
    <source>
        <dbReference type="ARBA" id="ARBA00023326"/>
    </source>
</evidence>
<dbReference type="OrthoDB" id="9809277at2"/>
<organism evidence="15 16">
    <name type="scientific">Oleiharenicola lentus</name>
    <dbReference type="NCBI Taxonomy" id="2508720"/>
    <lineage>
        <taxon>Bacteria</taxon>
        <taxon>Pseudomonadati</taxon>
        <taxon>Verrucomicrobiota</taxon>
        <taxon>Opitutia</taxon>
        <taxon>Opitutales</taxon>
        <taxon>Opitutaceae</taxon>
        <taxon>Oleiharenicola</taxon>
    </lineage>
</organism>
<dbReference type="GO" id="GO:0045493">
    <property type="term" value="P:xylan catabolic process"/>
    <property type="evidence" value="ECO:0007669"/>
    <property type="project" value="UniProtKB-KW"/>
</dbReference>
<name>A0A4Q1C827_9BACT</name>
<gene>
    <name evidence="15" type="ORF">ESB00_04065</name>
</gene>
<evidence type="ECO:0000256" key="9">
    <source>
        <dbReference type="PROSITE-ProRule" id="PRU10061"/>
    </source>
</evidence>
<dbReference type="InterPro" id="IPR031158">
    <property type="entry name" value="GH10_AS"/>
</dbReference>
<dbReference type="Gene3D" id="3.20.20.80">
    <property type="entry name" value="Glycosidases"/>
    <property type="match status" value="1"/>
</dbReference>
<dbReference type="InterPro" id="IPR044846">
    <property type="entry name" value="GH10"/>
</dbReference>
<dbReference type="InterPro" id="IPR003961">
    <property type="entry name" value="FN3_dom"/>
</dbReference>
<evidence type="ECO:0000313" key="16">
    <source>
        <dbReference type="Proteomes" id="UP000290218"/>
    </source>
</evidence>
<dbReference type="AlphaFoldDB" id="A0A4Q1C827"/>
<keyword evidence="6 10" id="KW-0119">Carbohydrate metabolism</keyword>
<dbReference type="CDD" id="cd00063">
    <property type="entry name" value="FN3"/>
    <property type="match status" value="1"/>
</dbReference>
<keyword evidence="4 12" id="KW-0732">Signal</keyword>
<dbReference type="GO" id="GO:0031176">
    <property type="term" value="F:endo-1,4-beta-xylanase activity"/>
    <property type="evidence" value="ECO:0007669"/>
    <property type="project" value="UniProtKB-EC"/>
</dbReference>
<dbReference type="InterPro" id="IPR001000">
    <property type="entry name" value="GH10_dom"/>
</dbReference>
<sequence>MTSPHSLHRLAALALLTALPQVSEAQLATGKSKFLGNITANSVPANYNTYWNQITPENAGKWGSVEGTRNTMNWTALDTAYNHAKANGFKFKLHTLVWGSQYPSWISTVSANDLRTEIEAWMDALAARYPDVWAIDVVNEPTKTPMPDNYKAALGGNGTTGWDWVITSFQLARQKFPNAKLHINEYGTENDATARNQMLVIINLLKERGLIDGIGIQAHAFNLDHMNAAQMKTCLDAYAATGLEVYVTELDIRGIGTSYSEANQFSKYRELFPVIWEHAAVKGVTLWGYIEGQTWMTSSGILNSNGTERTAMTWLKGYVTGTLPALPAAPSGLTATAASTTQINLAWTDNATTETAYKVERATASTGPWTELTGTLAANASSYSATDLTASTTYYFRVRASNLTGDGDYSATASTTTSANPPPAPPPSSGGGGGGGGAPSLWFLALISGCALLRLRRRCG</sequence>
<feature type="chain" id="PRO_5020884810" description="Beta-xylanase" evidence="12">
    <location>
        <begin position="26"/>
        <end position="460"/>
    </location>
</feature>
<comment type="catalytic activity">
    <reaction evidence="1 10">
        <text>Endohydrolysis of (1-&gt;4)-beta-D-xylosidic linkages in xylans.</text>
        <dbReference type="EC" id="3.2.1.8"/>
    </reaction>
</comment>
<dbReference type="PROSITE" id="PS51760">
    <property type="entry name" value="GH10_2"/>
    <property type="match status" value="1"/>
</dbReference>
<evidence type="ECO:0000256" key="4">
    <source>
        <dbReference type="ARBA" id="ARBA00022729"/>
    </source>
</evidence>
<dbReference type="InterPro" id="IPR013783">
    <property type="entry name" value="Ig-like_fold"/>
</dbReference>
<evidence type="ECO:0000256" key="3">
    <source>
        <dbReference type="ARBA" id="ARBA00022651"/>
    </source>
</evidence>
<keyword evidence="16" id="KW-1185">Reference proteome</keyword>
<keyword evidence="8 10" id="KW-0624">Polysaccharide degradation</keyword>
<dbReference type="PANTHER" id="PTHR31490">
    <property type="entry name" value="GLYCOSYL HYDROLASE"/>
    <property type="match status" value="1"/>
</dbReference>
<feature type="active site" description="Nucleophile" evidence="9">
    <location>
        <position position="249"/>
    </location>
</feature>
<keyword evidence="5 10" id="KW-0378">Hydrolase</keyword>
<reference evidence="15 16" key="1">
    <citation type="submission" date="2019-01" db="EMBL/GenBank/DDBJ databases">
        <title>Lacunisphaera sp. strain TWA-58.</title>
        <authorList>
            <person name="Chen W.-M."/>
        </authorList>
    </citation>
    <scope>NUCLEOTIDE SEQUENCE [LARGE SCALE GENOMIC DNA]</scope>
    <source>
        <strain evidence="15 16">TWA-58</strain>
    </source>
</reference>
<dbReference type="SMART" id="SM00633">
    <property type="entry name" value="Glyco_10"/>
    <property type="match status" value="1"/>
</dbReference>
<feature type="signal peptide" evidence="12">
    <location>
        <begin position="1"/>
        <end position="25"/>
    </location>
</feature>
<dbReference type="RefSeq" id="WP_129046451.1">
    <property type="nucleotide sequence ID" value="NZ_SDHX01000001.1"/>
</dbReference>
<evidence type="ECO:0000256" key="1">
    <source>
        <dbReference type="ARBA" id="ARBA00000681"/>
    </source>
</evidence>
<evidence type="ECO:0000256" key="7">
    <source>
        <dbReference type="ARBA" id="ARBA00023295"/>
    </source>
</evidence>
<evidence type="ECO:0000256" key="5">
    <source>
        <dbReference type="ARBA" id="ARBA00022801"/>
    </source>
</evidence>
<dbReference type="Pfam" id="PF00331">
    <property type="entry name" value="Glyco_hydro_10"/>
    <property type="match status" value="1"/>
</dbReference>
<protein>
    <recommendedName>
        <fullName evidence="10">Beta-xylanase</fullName>
        <ecNumber evidence="10">3.2.1.8</ecNumber>
    </recommendedName>
</protein>
<dbReference type="Gene3D" id="2.60.40.10">
    <property type="entry name" value="Immunoglobulins"/>
    <property type="match status" value="1"/>
</dbReference>
<feature type="compositionally biased region" description="Low complexity" evidence="11">
    <location>
        <begin position="410"/>
        <end position="419"/>
    </location>
</feature>
<dbReference type="Pfam" id="PF00041">
    <property type="entry name" value="fn3"/>
    <property type="match status" value="1"/>
</dbReference>
<dbReference type="EMBL" id="SDHX01000001">
    <property type="protein sequence ID" value="RXK55085.1"/>
    <property type="molecule type" value="Genomic_DNA"/>
</dbReference>
<evidence type="ECO:0000313" key="15">
    <source>
        <dbReference type="EMBL" id="RXK55085.1"/>
    </source>
</evidence>
<proteinExistence type="inferred from homology"/>
<evidence type="ECO:0000256" key="12">
    <source>
        <dbReference type="SAM" id="SignalP"/>
    </source>
</evidence>
<evidence type="ECO:0000256" key="11">
    <source>
        <dbReference type="SAM" id="MobiDB-lite"/>
    </source>
</evidence>
<feature type="domain" description="GH10" evidence="14">
    <location>
        <begin position="16"/>
        <end position="318"/>
    </location>
</feature>
<dbReference type="SUPFAM" id="SSF49265">
    <property type="entry name" value="Fibronectin type III"/>
    <property type="match status" value="1"/>
</dbReference>
<dbReference type="SUPFAM" id="SSF51445">
    <property type="entry name" value="(Trans)glycosidases"/>
    <property type="match status" value="1"/>
</dbReference>
<evidence type="ECO:0000259" key="14">
    <source>
        <dbReference type="PROSITE" id="PS51760"/>
    </source>
</evidence>
<keyword evidence="3" id="KW-0858">Xylan degradation</keyword>
<dbReference type="SMART" id="SM00060">
    <property type="entry name" value="FN3"/>
    <property type="match status" value="1"/>
</dbReference>
<dbReference type="PROSITE" id="PS00591">
    <property type="entry name" value="GH10_1"/>
    <property type="match status" value="1"/>
</dbReference>
<dbReference type="InterPro" id="IPR036116">
    <property type="entry name" value="FN3_sf"/>
</dbReference>
<keyword evidence="7 10" id="KW-0326">Glycosidase</keyword>
<dbReference type="InterPro" id="IPR017853">
    <property type="entry name" value="GH"/>
</dbReference>
<dbReference type="PROSITE" id="PS50853">
    <property type="entry name" value="FN3"/>
    <property type="match status" value="1"/>
</dbReference>
<evidence type="ECO:0000259" key="13">
    <source>
        <dbReference type="PROSITE" id="PS50853"/>
    </source>
</evidence>
<dbReference type="EC" id="3.2.1.8" evidence="10"/>
<evidence type="ECO:0000256" key="6">
    <source>
        <dbReference type="ARBA" id="ARBA00023277"/>
    </source>
</evidence>
<evidence type="ECO:0000256" key="2">
    <source>
        <dbReference type="ARBA" id="ARBA00007495"/>
    </source>
</evidence>
<comment type="similarity">
    <text evidence="2 10">Belongs to the glycosyl hydrolase 10 (cellulase F) family.</text>
</comment>
<accession>A0A4Q1C827</accession>